<evidence type="ECO:0000313" key="2">
    <source>
        <dbReference type="EMBL" id="GAH68393.1"/>
    </source>
</evidence>
<comment type="caution">
    <text evidence="2">The sequence shown here is derived from an EMBL/GenBank/DDBJ whole genome shotgun (WGS) entry which is preliminary data.</text>
</comment>
<dbReference type="AlphaFoldDB" id="X1JF51"/>
<accession>X1JF51</accession>
<gene>
    <name evidence="2" type="ORF">S03H2_50822</name>
</gene>
<name>X1JF51_9ZZZZ</name>
<dbReference type="InterPro" id="IPR026902">
    <property type="entry name" value="RnfC_N"/>
</dbReference>
<feature type="non-terminal residue" evidence="2">
    <location>
        <position position="72"/>
    </location>
</feature>
<feature type="domain" description="RnfC Barrel sandwich hybrid" evidence="1">
    <location>
        <begin position="8"/>
        <end position="68"/>
    </location>
</feature>
<protein>
    <recommendedName>
        <fullName evidence="1">RnfC Barrel sandwich hybrid domain-containing protein</fullName>
    </recommendedName>
</protein>
<dbReference type="EMBL" id="BARU01032203">
    <property type="protein sequence ID" value="GAH68393.1"/>
    <property type="molecule type" value="Genomic_DNA"/>
</dbReference>
<proteinExistence type="predicted"/>
<reference evidence="2" key="1">
    <citation type="journal article" date="2014" name="Front. Microbiol.">
        <title>High frequency of phylogenetically diverse reductive dehalogenase-homologous genes in deep subseafloor sedimentary metagenomes.</title>
        <authorList>
            <person name="Kawai M."/>
            <person name="Futagami T."/>
            <person name="Toyoda A."/>
            <person name="Takaki Y."/>
            <person name="Nishi S."/>
            <person name="Hori S."/>
            <person name="Arai W."/>
            <person name="Tsubouchi T."/>
            <person name="Morono Y."/>
            <person name="Uchiyama I."/>
            <person name="Ito T."/>
            <person name="Fujiyama A."/>
            <person name="Inagaki F."/>
            <person name="Takami H."/>
        </authorList>
    </citation>
    <scope>NUCLEOTIDE SEQUENCE</scope>
    <source>
        <strain evidence="2">Expedition CK06-06</strain>
    </source>
</reference>
<sequence length="72" mass="7812">MFFRRYGTFAGGINLPDEKHLTLDSPIEGYIPESPLRVPLIMSGSVPCSPLVQLGTRVEPAQRIAEASDPDG</sequence>
<dbReference type="Pfam" id="PF13375">
    <property type="entry name" value="RnfC_N"/>
    <property type="match status" value="1"/>
</dbReference>
<organism evidence="2">
    <name type="scientific">marine sediment metagenome</name>
    <dbReference type="NCBI Taxonomy" id="412755"/>
    <lineage>
        <taxon>unclassified sequences</taxon>
        <taxon>metagenomes</taxon>
        <taxon>ecological metagenomes</taxon>
    </lineage>
</organism>
<evidence type="ECO:0000259" key="1">
    <source>
        <dbReference type="Pfam" id="PF13375"/>
    </source>
</evidence>